<keyword evidence="9" id="KW-0418">Kinase</keyword>
<feature type="modified residue" description="4-aspartylphosphate" evidence="4">
    <location>
        <position position="755"/>
    </location>
</feature>
<dbReference type="SMART" id="SM00448">
    <property type="entry name" value="REC"/>
    <property type="match status" value="1"/>
</dbReference>
<dbReference type="NCBIfam" id="TIGR00229">
    <property type="entry name" value="sensory_box"/>
    <property type="match status" value="2"/>
</dbReference>
<protein>
    <recommendedName>
        <fullName evidence="2">histidine kinase</fullName>
        <ecNumber evidence="2">2.7.13.3</ecNumber>
    </recommendedName>
</protein>
<dbReference type="Gene3D" id="3.30.450.20">
    <property type="entry name" value="PAS domain"/>
    <property type="match status" value="3"/>
</dbReference>
<evidence type="ECO:0000259" key="6">
    <source>
        <dbReference type="PROSITE" id="PS50110"/>
    </source>
</evidence>
<dbReference type="InterPro" id="IPR000700">
    <property type="entry name" value="PAS-assoc_C"/>
</dbReference>
<dbReference type="InterPro" id="IPR035965">
    <property type="entry name" value="PAS-like_dom_sf"/>
</dbReference>
<dbReference type="SMART" id="SM00387">
    <property type="entry name" value="HATPase_c"/>
    <property type="match status" value="1"/>
</dbReference>
<evidence type="ECO:0000313" key="9">
    <source>
        <dbReference type="EMBL" id="AWM36180.1"/>
    </source>
</evidence>
<proteinExistence type="predicted"/>
<dbReference type="SMART" id="SM00388">
    <property type="entry name" value="HisKA"/>
    <property type="match status" value="1"/>
</dbReference>
<dbReference type="SUPFAM" id="SSF52172">
    <property type="entry name" value="CheY-like"/>
    <property type="match status" value="1"/>
</dbReference>
<dbReference type="SUPFAM" id="SSF55785">
    <property type="entry name" value="PYP-like sensor domain (PAS domain)"/>
    <property type="match status" value="3"/>
</dbReference>
<feature type="domain" description="PAS" evidence="7">
    <location>
        <begin position="59"/>
        <end position="129"/>
    </location>
</feature>
<evidence type="ECO:0000259" key="8">
    <source>
        <dbReference type="PROSITE" id="PS50113"/>
    </source>
</evidence>
<dbReference type="InterPro" id="IPR013656">
    <property type="entry name" value="PAS_4"/>
</dbReference>
<dbReference type="RefSeq" id="WP_010043508.1">
    <property type="nucleotide sequence ID" value="NZ_CP025958.1"/>
</dbReference>
<name>A0A2Z3H579_9BACT</name>
<evidence type="ECO:0000256" key="1">
    <source>
        <dbReference type="ARBA" id="ARBA00000085"/>
    </source>
</evidence>
<evidence type="ECO:0000256" key="4">
    <source>
        <dbReference type="PROSITE-ProRule" id="PRU00169"/>
    </source>
</evidence>
<dbReference type="SUPFAM" id="SSF47384">
    <property type="entry name" value="Homodimeric domain of signal transducing histidine kinase"/>
    <property type="match status" value="1"/>
</dbReference>
<dbReference type="PROSITE" id="PS50112">
    <property type="entry name" value="PAS"/>
    <property type="match status" value="1"/>
</dbReference>
<organism evidence="9 10">
    <name type="scientific">Gemmata obscuriglobus</name>
    <dbReference type="NCBI Taxonomy" id="114"/>
    <lineage>
        <taxon>Bacteria</taxon>
        <taxon>Pseudomonadati</taxon>
        <taxon>Planctomycetota</taxon>
        <taxon>Planctomycetia</taxon>
        <taxon>Gemmatales</taxon>
        <taxon>Gemmataceae</taxon>
        <taxon>Gemmata</taxon>
    </lineage>
</organism>
<dbReference type="PANTHER" id="PTHR43065:SF42">
    <property type="entry name" value="TWO-COMPONENT SENSOR PPRA"/>
    <property type="match status" value="1"/>
</dbReference>
<dbReference type="SUPFAM" id="SSF55874">
    <property type="entry name" value="ATPase domain of HSP90 chaperone/DNA topoisomerase II/histidine kinase"/>
    <property type="match status" value="1"/>
</dbReference>
<dbReference type="InterPro" id="IPR011006">
    <property type="entry name" value="CheY-like_superfamily"/>
</dbReference>
<dbReference type="InterPro" id="IPR001610">
    <property type="entry name" value="PAC"/>
</dbReference>
<dbReference type="InterPro" id="IPR005467">
    <property type="entry name" value="His_kinase_dom"/>
</dbReference>
<evidence type="ECO:0000259" key="5">
    <source>
        <dbReference type="PROSITE" id="PS50109"/>
    </source>
</evidence>
<dbReference type="Gene3D" id="3.40.50.2300">
    <property type="match status" value="1"/>
</dbReference>
<dbReference type="InterPro" id="IPR003661">
    <property type="entry name" value="HisK_dim/P_dom"/>
</dbReference>
<dbReference type="PROSITE" id="PS50113">
    <property type="entry name" value="PAC"/>
    <property type="match status" value="1"/>
</dbReference>
<dbReference type="CDD" id="cd00082">
    <property type="entry name" value="HisKA"/>
    <property type="match status" value="1"/>
</dbReference>
<dbReference type="CDD" id="cd00130">
    <property type="entry name" value="PAS"/>
    <property type="match status" value="2"/>
</dbReference>
<dbReference type="Gene3D" id="3.30.565.10">
    <property type="entry name" value="Histidine kinase-like ATPase, C-terminal domain"/>
    <property type="match status" value="1"/>
</dbReference>
<accession>A0A2Z3H579</accession>
<dbReference type="OrthoDB" id="247273at2"/>
<evidence type="ECO:0000256" key="3">
    <source>
        <dbReference type="ARBA" id="ARBA00022553"/>
    </source>
</evidence>
<dbReference type="SMART" id="SM00091">
    <property type="entry name" value="PAS"/>
    <property type="match status" value="3"/>
</dbReference>
<dbReference type="PROSITE" id="PS50109">
    <property type="entry name" value="HIS_KIN"/>
    <property type="match status" value="1"/>
</dbReference>
<keyword evidence="10" id="KW-1185">Reference proteome</keyword>
<comment type="catalytic activity">
    <reaction evidence="1">
        <text>ATP + protein L-histidine = ADP + protein N-phospho-L-histidine.</text>
        <dbReference type="EC" id="2.7.13.3"/>
    </reaction>
</comment>
<dbReference type="InterPro" id="IPR036890">
    <property type="entry name" value="HATPase_C_sf"/>
</dbReference>
<dbReference type="InterPro" id="IPR036097">
    <property type="entry name" value="HisK_dim/P_sf"/>
</dbReference>
<dbReference type="PROSITE" id="PS50110">
    <property type="entry name" value="RESPONSE_REGULATORY"/>
    <property type="match status" value="1"/>
</dbReference>
<evidence type="ECO:0000256" key="2">
    <source>
        <dbReference type="ARBA" id="ARBA00012438"/>
    </source>
</evidence>
<feature type="domain" description="Response regulatory" evidence="6">
    <location>
        <begin position="704"/>
        <end position="820"/>
    </location>
</feature>
<keyword evidence="9" id="KW-0808">Transferase</keyword>
<dbReference type="KEGG" id="gog:C1280_03585"/>
<dbReference type="PANTHER" id="PTHR43065">
    <property type="entry name" value="SENSOR HISTIDINE KINASE"/>
    <property type="match status" value="1"/>
</dbReference>
<feature type="domain" description="Histidine kinase" evidence="5">
    <location>
        <begin position="461"/>
        <end position="684"/>
    </location>
</feature>
<dbReference type="Pfam" id="PF00072">
    <property type="entry name" value="Response_reg"/>
    <property type="match status" value="1"/>
</dbReference>
<sequence>MQTDLRHLAEQLLRDGTVMAPDLNGIDLDGLVHELYVYHAELVVQKSELEAAQAEAERSRNEYAQLFHYAPASILFLDRRGVIREANQTAARALGADAGAVRGKPFTAFLAGGDHAAFHRHLRSVLGAGHRREFPARCVRPGGGGFPAEVVLEWWPMSAPGEPRAAAAVRDVSDRAAAEVARRAAAEAERRAWEQTRATLDALPAQIALLDPAGAVVAVNAAWRRAAAARPAAGDIGAPYLDVRAGIWAGTRAADERHVADGLGAVLAGTAAEFVFEYLYGTHDGPRWCRLVVTPVRADRVTGAAVTHTDVTERKAAEQALRFRERAITSADQGFVICDFLAPDRPLIYVSPGFERITGWAAADVTGRNCRFLQGRDTDRAAVDRLRAAQAAGEACAIELLNYRRDGTAFWNGLSVSPVRDETGRVTHYVGVLSDVTARRLLDEQSRQGQKMEAIGRLASGVAHDFNNLLTVINGYTEILLAELPPGGRAHQLLREVWSAGERSAGLTRQLLSFSHKQVLRPQDLDLNAAVAGAESLLRRLIGEDIQLVTLPGADAGAAHADAGQLQQVLMNLSINARDAMPTGGQLTIRTGAFDLGADHPRARLGAPPGRYATLSVSDTGCGMSVEVKGHLFEPFFTTKGVGKGTGLGLATVFGVVQSSGGWVQVESEPGAGTTVCVYLPQVAAPAPPPEPPPSTRPPRGAETILLVEDEDGVRALSRCILTACGYTVLEACDGAEALRLARAQGPSIQLVLTDVVMPGPSGREVAEEIRGRHPATKVLFVSGYTDDAVVTRGVFQDQMHFLHKPFSPDALALKVREVLDAP</sequence>
<dbReference type="Gene3D" id="1.10.287.130">
    <property type="match status" value="1"/>
</dbReference>
<evidence type="ECO:0000313" key="10">
    <source>
        <dbReference type="Proteomes" id="UP000245802"/>
    </source>
</evidence>
<dbReference type="Pfam" id="PF02518">
    <property type="entry name" value="HATPase_c"/>
    <property type="match status" value="1"/>
</dbReference>
<dbReference type="Pfam" id="PF13426">
    <property type="entry name" value="PAS_9"/>
    <property type="match status" value="1"/>
</dbReference>
<dbReference type="EC" id="2.7.13.3" evidence="2"/>
<dbReference type="Proteomes" id="UP000245802">
    <property type="component" value="Chromosome"/>
</dbReference>
<dbReference type="Pfam" id="PF08448">
    <property type="entry name" value="PAS_4"/>
    <property type="match status" value="2"/>
</dbReference>
<reference evidence="9 10" key="1">
    <citation type="submission" date="2018-01" db="EMBL/GenBank/DDBJ databases">
        <title>G. obscuriglobus.</title>
        <authorList>
            <person name="Franke J."/>
            <person name="Blomberg W."/>
            <person name="Selmecki A."/>
        </authorList>
    </citation>
    <scope>NUCLEOTIDE SEQUENCE [LARGE SCALE GENOMIC DNA]</scope>
    <source>
        <strain evidence="9 10">DSM 5831</strain>
    </source>
</reference>
<dbReference type="GO" id="GO:0000155">
    <property type="term" value="F:phosphorelay sensor kinase activity"/>
    <property type="evidence" value="ECO:0007669"/>
    <property type="project" value="InterPro"/>
</dbReference>
<gene>
    <name evidence="9" type="ORF">C1280_03585</name>
</gene>
<dbReference type="EMBL" id="CP025958">
    <property type="protein sequence ID" value="AWM36180.1"/>
    <property type="molecule type" value="Genomic_DNA"/>
</dbReference>
<dbReference type="InterPro" id="IPR001789">
    <property type="entry name" value="Sig_transdc_resp-reg_receiver"/>
</dbReference>
<keyword evidence="3 4" id="KW-0597">Phosphoprotein</keyword>
<dbReference type="InterPro" id="IPR003594">
    <property type="entry name" value="HATPase_dom"/>
</dbReference>
<dbReference type="InterPro" id="IPR000014">
    <property type="entry name" value="PAS"/>
</dbReference>
<dbReference type="AlphaFoldDB" id="A0A2Z3H579"/>
<dbReference type="PRINTS" id="PR00344">
    <property type="entry name" value="BCTRLSENSOR"/>
</dbReference>
<dbReference type="SMART" id="SM00086">
    <property type="entry name" value="PAC"/>
    <property type="match status" value="2"/>
</dbReference>
<dbReference type="InterPro" id="IPR004358">
    <property type="entry name" value="Sig_transdc_His_kin-like_C"/>
</dbReference>
<feature type="domain" description="PAC" evidence="8">
    <location>
        <begin position="396"/>
        <end position="448"/>
    </location>
</feature>
<evidence type="ECO:0000259" key="7">
    <source>
        <dbReference type="PROSITE" id="PS50112"/>
    </source>
</evidence>
<dbReference type="Pfam" id="PF00512">
    <property type="entry name" value="HisKA"/>
    <property type="match status" value="1"/>
</dbReference>